<dbReference type="GO" id="GO:0005634">
    <property type="term" value="C:nucleus"/>
    <property type="evidence" value="ECO:0007669"/>
    <property type="project" value="UniProtKB-SubCell"/>
</dbReference>
<feature type="region of interest" description="Disordered" evidence="6">
    <location>
        <begin position="237"/>
        <end position="285"/>
    </location>
</feature>
<dbReference type="GO" id="GO:0043565">
    <property type="term" value="F:sequence-specific DNA binding"/>
    <property type="evidence" value="ECO:0007669"/>
    <property type="project" value="InterPro"/>
</dbReference>
<feature type="region of interest" description="Disordered" evidence="6">
    <location>
        <begin position="198"/>
        <end position="217"/>
    </location>
</feature>
<dbReference type="FunFam" id="1.10.10.10:FF:000173">
    <property type="entry name" value="Heat shock transcription factor Hsf1"/>
    <property type="match status" value="1"/>
</dbReference>
<dbReference type="Pfam" id="PF00447">
    <property type="entry name" value="HSF_DNA-bind"/>
    <property type="match status" value="1"/>
</dbReference>
<dbReference type="PANTHER" id="PTHR10015:SF427">
    <property type="entry name" value="HEAT SHOCK FACTOR PROTEIN"/>
    <property type="match status" value="1"/>
</dbReference>
<comment type="similarity">
    <text evidence="2 5">Belongs to the HSF family.</text>
</comment>
<evidence type="ECO:0000259" key="7">
    <source>
        <dbReference type="SMART" id="SM00415"/>
    </source>
</evidence>
<name>A0A8H3IY78_9LECA</name>
<feature type="region of interest" description="Disordered" evidence="6">
    <location>
        <begin position="663"/>
        <end position="721"/>
    </location>
</feature>
<dbReference type="Proteomes" id="UP000664521">
    <property type="component" value="Unassembled WGS sequence"/>
</dbReference>
<dbReference type="PRINTS" id="PR00056">
    <property type="entry name" value="HSFDOMAIN"/>
</dbReference>
<proteinExistence type="inferred from homology"/>
<feature type="compositionally biased region" description="Acidic residues" evidence="6">
    <location>
        <begin position="252"/>
        <end position="263"/>
    </location>
</feature>
<comment type="subcellular location">
    <subcellularLocation>
        <location evidence="1">Nucleus</location>
    </subcellularLocation>
</comment>
<evidence type="ECO:0000256" key="1">
    <source>
        <dbReference type="ARBA" id="ARBA00004123"/>
    </source>
</evidence>
<protein>
    <submittedName>
        <fullName evidence="8">Stress-responsive transcription factor hsf1</fullName>
    </submittedName>
</protein>
<feature type="compositionally biased region" description="Polar residues" evidence="6">
    <location>
        <begin position="421"/>
        <end position="444"/>
    </location>
</feature>
<sequence>MQSTQSQNFAAVNHNSSTTTTMTDPYVQWPQQNSLSYPDAADNFGSGLYGGAQGPSAPSPNQLARRPLGQQIVPRANYSDATNEAWPLVPDNAMQPPAEGWVSEDDDLNRRAEVAKKETQAKRKQIPPFVQKLSSFLEEERNTDLIRWSERGDSFIVVDEDEFARTLIPELFKHNNYASFVRQLNMYGFHKKVGLSDNSMRASEKKNKSPSEYSNPYFQRGRSNLLWLIQKPRNVPAKGMARGGARSRQDEVNMEEDGDEMYDVDPPIPQNQGRETTPAQRTGRPPLMIGNAGSAPSHDEMAAIQRELASVRQNQKVISDVLRNIKRDNERQALAYQSLHDRHESSINAILTFLATVYNRSLGEGQAAPNFGNVLANGMPQTTQAQGNVVDVGDCPDQVGTPNQRPFRRAPLLLKAPPINSPNGLGSAANSPLPQSPSHLSTPQAYRYSHAGHNASSAGSPLAQDHLSPGESNRSSQSPQAQPVGGNNAEQKLPEADIMSLINSHNAANTTFSPGTRMDFPEALTHLQTADGQSPLTDHQRTNALRQIASANPSEHDNNNALTSPAPPSINPAQFSGMTKEQLDFLGNAIKEQEQKVDSLSQSLAPLSPSGSIPGMNGDVQYNGSDLLDMDSIFNTGDYFNNENGELNFDTAGLPDFDFDINGGGPDGSVDGNMGFDGAADERDVETVGSSETTSPAMTSTEEVGEPPQEEYGRGKRRRKN</sequence>
<feature type="compositionally biased region" description="Low complexity" evidence="6">
    <location>
        <begin position="449"/>
        <end position="460"/>
    </location>
</feature>
<keyword evidence="3" id="KW-0238">DNA-binding</keyword>
<gene>
    <name evidence="8" type="primary">HSF1</name>
    <name evidence="8" type="ORF">HETSPECPRED_008681</name>
</gene>
<evidence type="ECO:0000313" key="9">
    <source>
        <dbReference type="Proteomes" id="UP000664521"/>
    </source>
</evidence>
<keyword evidence="4" id="KW-0539">Nucleus</keyword>
<evidence type="ECO:0000256" key="4">
    <source>
        <dbReference type="ARBA" id="ARBA00023242"/>
    </source>
</evidence>
<evidence type="ECO:0000256" key="6">
    <source>
        <dbReference type="SAM" id="MobiDB-lite"/>
    </source>
</evidence>
<dbReference type="PANTHER" id="PTHR10015">
    <property type="entry name" value="HEAT SHOCK TRANSCRIPTION FACTOR"/>
    <property type="match status" value="1"/>
</dbReference>
<keyword evidence="9" id="KW-1185">Reference proteome</keyword>
<dbReference type="SUPFAM" id="SSF46785">
    <property type="entry name" value="Winged helix' DNA-binding domain"/>
    <property type="match status" value="1"/>
</dbReference>
<feature type="compositionally biased region" description="Polar residues" evidence="6">
    <location>
        <begin position="270"/>
        <end position="280"/>
    </location>
</feature>
<evidence type="ECO:0000313" key="8">
    <source>
        <dbReference type="EMBL" id="CAF9933515.1"/>
    </source>
</evidence>
<dbReference type="InterPro" id="IPR036388">
    <property type="entry name" value="WH-like_DNA-bd_sf"/>
</dbReference>
<dbReference type="GO" id="GO:0003700">
    <property type="term" value="F:DNA-binding transcription factor activity"/>
    <property type="evidence" value="ECO:0007669"/>
    <property type="project" value="InterPro"/>
</dbReference>
<dbReference type="SMART" id="SM00415">
    <property type="entry name" value="HSF"/>
    <property type="match status" value="1"/>
</dbReference>
<dbReference type="InterPro" id="IPR000232">
    <property type="entry name" value="HSF_DNA-bd"/>
</dbReference>
<feature type="compositionally biased region" description="Polar residues" evidence="6">
    <location>
        <begin position="1"/>
        <end position="36"/>
    </location>
</feature>
<feature type="compositionally biased region" description="Polar residues" evidence="6">
    <location>
        <begin position="688"/>
        <end position="702"/>
    </location>
</feature>
<organism evidence="8 9">
    <name type="scientific">Heterodermia speciosa</name>
    <dbReference type="NCBI Taxonomy" id="116794"/>
    <lineage>
        <taxon>Eukaryota</taxon>
        <taxon>Fungi</taxon>
        <taxon>Dikarya</taxon>
        <taxon>Ascomycota</taxon>
        <taxon>Pezizomycotina</taxon>
        <taxon>Lecanoromycetes</taxon>
        <taxon>OSLEUM clade</taxon>
        <taxon>Lecanoromycetidae</taxon>
        <taxon>Caliciales</taxon>
        <taxon>Physciaceae</taxon>
        <taxon>Heterodermia</taxon>
    </lineage>
</organism>
<dbReference type="OrthoDB" id="60033at2759"/>
<feature type="domain" description="HSF-type DNA-binding" evidence="7">
    <location>
        <begin position="125"/>
        <end position="232"/>
    </location>
</feature>
<evidence type="ECO:0000256" key="5">
    <source>
        <dbReference type="RuleBase" id="RU004020"/>
    </source>
</evidence>
<feature type="region of interest" description="Disordered" evidence="6">
    <location>
        <begin position="414"/>
        <end position="489"/>
    </location>
</feature>
<dbReference type="InterPro" id="IPR036390">
    <property type="entry name" value="WH_DNA-bd_sf"/>
</dbReference>
<dbReference type="Gene3D" id="1.10.10.10">
    <property type="entry name" value="Winged helix-like DNA-binding domain superfamily/Winged helix DNA-binding domain"/>
    <property type="match status" value="1"/>
</dbReference>
<evidence type="ECO:0000256" key="2">
    <source>
        <dbReference type="ARBA" id="ARBA00006403"/>
    </source>
</evidence>
<feature type="compositionally biased region" description="Polar residues" evidence="6">
    <location>
        <begin position="470"/>
        <end position="481"/>
    </location>
</feature>
<accession>A0A8H3IY78</accession>
<dbReference type="AlphaFoldDB" id="A0A8H3IY78"/>
<reference evidence="8" key="1">
    <citation type="submission" date="2021-03" db="EMBL/GenBank/DDBJ databases">
        <authorList>
            <person name="Tagirdzhanova G."/>
        </authorList>
    </citation>
    <scope>NUCLEOTIDE SEQUENCE</scope>
</reference>
<comment type="caution">
    <text evidence="8">The sequence shown here is derived from an EMBL/GenBank/DDBJ whole genome shotgun (WGS) entry which is preliminary data.</text>
</comment>
<dbReference type="EMBL" id="CAJPDS010000068">
    <property type="protein sequence ID" value="CAF9933515.1"/>
    <property type="molecule type" value="Genomic_DNA"/>
</dbReference>
<feature type="region of interest" description="Disordered" evidence="6">
    <location>
        <begin position="1"/>
        <end position="62"/>
    </location>
</feature>
<evidence type="ECO:0000256" key="3">
    <source>
        <dbReference type="ARBA" id="ARBA00023125"/>
    </source>
</evidence>